<name>A0A2P5BT35_PARAD</name>
<feature type="region of interest" description="Disordered" evidence="1">
    <location>
        <begin position="1"/>
        <end position="107"/>
    </location>
</feature>
<protein>
    <submittedName>
        <fullName evidence="2">Uncharacterized protein</fullName>
    </submittedName>
</protein>
<keyword evidence="3" id="KW-1185">Reference proteome</keyword>
<evidence type="ECO:0000256" key="1">
    <source>
        <dbReference type="SAM" id="MobiDB-lite"/>
    </source>
</evidence>
<accession>A0A2P5BT35</accession>
<dbReference type="AlphaFoldDB" id="A0A2P5BT35"/>
<sequence length="107" mass="11584">MLPPRIPGGGPLSRGHATAKRVQRNLKVPPNSDPHIYPTRKCSPPPPHPSLDSDGQRGPGESPPSTDSDMAEKKSPTSPRTPLMRRGSRGISTASDLDGYPTRKWKQ</sequence>
<evidence type="ECO:0000313" key="2">
    <source>
        <dbReference type="EMBL" id="PON51956.1"/>
    </source>
</evidence>
<dbReference type="Proteomes" id="UP000237105">
    <property type="component" value="Unassembled WGS sequence"/>
</dbReference>
<reference evidence="3" key="1">
    <citation type="submission" date="2016-06" db="EMBL/GenBank/DDBJ databases">
        <title>Parallel loss of symbiosis genes in relatives of nitrogen-fixing non-legume Parasponia.</title>
        <authorList>
            <person name="Van Velzen R."/>
            <person name="Holmer R."/>
            <person name="Bu F."/>
            <person name="Rutten L."/>
            <person name="Van Zeijl A."/>
            <person name="Liu W."/>
            <person name="Santuari L."/>
            <person name="Cao Q."/>
            <person name="Sharma T."/>
            <person name="Shen D."/>
            <person name="Roswanjaya Y."/>
            <person name="Wardhani T."/>
            <person name="Kalhor M.S."/>
            <person name="Jansen J."/>
            <person name="Van den Hoogen J."/>
            <person name="Gungor B."/>
            <person name="Hartog M."/>
            <person name="Hontelez J."/>
            <person name="Verver J."/>
            <person name="Yang W.-C."/>
            <person name="Schijlen E."/>
            <person name="Repin R."/>
            <person name="Schilthuizen M."/>
            <person name="Schranz E."/>
            <person name="Heidstra R."/>
            <person name="Miyata K."/>
            <person name="Fedorova E."/>
            <person name="Kohlen W."/>
            <person name="Bisseling T."/>
            <person name="Smit S."/>
            <person name="Geurts R."/>
        </authorList>
    </citation>
    <scope>NUCLEOTIDE SEQUENCE [LARGE SCALE GENOMIC DNA]</scope>
    <source>
        <strain evidence="3">cv. WU1-14</strain>
    </source>
</reference>
<comment type="caution">
    <text evidence="2">The sequence shown here is derived from an EMBL/GenBank/DDBJ whole genome shotgun (WGS) entry which is preliminary data.</text>
</comment>
<dbReference type="EMBL" id="JXTB01000226">
    <property type="protein sequence ID" value="PON51956.1"/>
    <property type="molecule type" value="Genomic_DNA"/>
</dbReference>
<organism evidence="2 3">
    <name type="scientific">Parasponia andersonii</name>
    <name type="common">Sponia andersonii</name>
    <dbReference type="NCBI Taxonomy" id="3476"/>
    <lineage>
        <taxon>Eukaryota</taxon>
        <taxon>Viridiplantae</taxon>
        <taxon>Streptophyta</taxon>
        <taxon>Embryophyta</taxon>
        <taxon>Tracheophyta</taxon>
        <taxon>Spermatophyta</taxon>
        <taxon>Magnoliopsida</taxon>
        <taxon>eudicotyledons</taxon>
        <taxon>Gunneridae</taxon>
        <taxon>Pentapetalae</taxon>
        <taxon>rosids</taxon>
        <taxon>fabids</taxon>
        <taxon>Rosales</taxon>
        <taxon>Cannabaceae</taxon>
        <taxon>Parasponia</taxon>
    </lineage>
</organism>
<evidence type="ECO:0000313" key="3">
    <source>
        <dbReference type="Proteomes" id="UP000237105"/>
    </source>
</evidence>
<gene>
    <name evidence="2" type="ORF">PanWU01x14_211990</name>
</gene>
<proteinExistence type="predicted"/>